<feature type="compositionally biased region" description="Basic and acidic residues" evidence="1">
    <location>
        <begin position="762"/>
        <end position="774"/>
    </location>
</feature>
<feature type="region of interest" description="Disordered" evidence="1">
    <location>
        <begin position="606"/>
        <end position="657"/>
    </location>
</feature>
<feature type="region of interest" description="Disordered" evidence="1">
    <location>
        <begin position="729"/>
        <end position="793"/>
    </location>
</feature>
<feature type="compositionally biased region" description="Basic and acidic residues" evidence="1">
    <location>
        <begin position="264"/>
        <end position="275"/>
    </location>
</feature>
<feature type="compositionally biased region" description="Polar residues" evidence="1">
    <location>
        <begin position="748"/>
        <end position="761"/>
    </location>
</feature>
<feature type="region of interest" description="Disordered" evidence="1">
    <location>
        <begin position="243"/>
        <end position="510"/>
    </location>
</feature>
<reference evidence="2" key="1">
    <citation type="journal article" date="2020" name="Nat. Ecol. Evol.">
        <title>Deeply conserved synteny resolves early events in vertebrate evolution.</title>
        <authorList>
            <person name="Simakov O."/>
            <person name="Marletaz F."/>
            <person name="Yue J.X."/>
            <person name="O'Connell B."/>
            <person name="Jenkins J."/>
            <person name="Brandt A."/>
            <person name="Calef R."/>
            <person name="Tung C.H."/>
            <person name="Huang T.K."/>
            <person name="Schmutz J."/>
            <person name="Satoh N."/>
            <person name="Yu J.K."/>
            <person name="Putnam N.H."/>
            <person name="Green R.E."/>
            <person name="Rokhsar D.S."/>
        </authorList>
    </citation>
    <scope>NUCLEOTIDE SEQUENCE [LARGE SCALE GENOMIC DNA]</scope>
    <source>
        <strain evidence="2">S238N-H82</strain>
    </source>
</reference>
<feature type="region of interest" description="Disordered" evidence="1">
    <location>
        <begin position="670"/>
        <end position="703"/>
    </location>
</feature>
<sequence>MRVIGQQAVYSAQWGKDTAMSGKGLTKRLQSLHREEREQNEGQSGSDRSLPQPKVPVGTLQSPVQYKMNTVLKPTLTTDHSERRRAPSPRLWSDADSEGSSDDERCPSRGRQRLKTSHRHKTSSQETSSPSPAAHGVSAVQSSRREKRRRSPPHGVVKQRRLASSAHPTGTSTDTPTVDVKLSTAAATEIGSVTVEGSAKKATDPTGGLVSYQNEPTECAAVRYMLKAHRTIQASCRNAGKVSGSKQEHQKVPPSVPSAGQPKQHAEMVRPDHDGSAGSVHPGYSEACSAGVRPGYDTGPVRVRPGDDTGPVRVRPGDDTGPVRVRPGHGGRADRVHPGYGAGPVRVRPGDDAGPVRVRPGDDAGPVRVRPGDDTGPVRVRPGDDAGPVRVRPGHGGRADRVRPGYGAGPVRVRPGDDTGPVRVRPGDDAGPVRVRPGHGGRADRVRPGDDAGPVRVRPGHGGRADRVRPGDDTGSVRVRPGHDGRANRVLPGDDADPVRVRPGYDAGPVRVRPGHDGIWSGHDEGFWHQPAYRINSALFPGSQQVQTVQSRPPAVKTGAAASHDAPNGVRTASQCNYRCHGNGYRHASTSRPNQLLSSDVKQTIPSCAPRTEKSGQPIRTASCSTRPDGKHPNIHVGGHGDQRMTSQRPTLTSRPTPLEVLQKIRASKMAVPKASHVTNTETSTRQHSVWSSDSESESSDDDSCWCLECFKCRIMGTHVPHEDKFAVTQHGGDKKTQSSFEHGRDSVGSSSSLQFVNANDSSRHGDKRTESSKRVCCSSDTSSDGWKRIKLSGQSSEMTSHVRCLSNRSEMTSHTSCVPSNSEMTLDASCMCRNSEMTSHASCVPSNSEMTSDASCMCRNSEMTSHVSCPPNSTDVTYNLGHRGSGHWQGSYRHACAQTTEQRVSESRCLA</sequence>
<proteinExistence type="predicted"/>
<dbReference type="GeneID" id="118421594"/>
<feature type="compositionally biased region" description="Basic and acidic residues" evidence="1">
    <location>
        <begin position="463"/>
        <end position="472"/>
    </location>
</feature>
<organism evidence="2 3">
    <name type="scientific">Branchiostoma floridae</name>
    <name type="common">Florida lancelet</name>
    <name type="synonym">Amphioxus</name>
    <dbReference type="NCBI Taxonomy" id="7739"/>
    <lineage>
        <taxon>Eukaryota</taxon>
        <taxon>Metazoa</taxon>
        <taxon>Chordata</taxon>
        <taxon>Cephalochordata</taxon>
        <taxon>Leptocardii</taxon>
        <taxon>Amphioxiformes</taxon>
        <taxon>Branchiostomatidae</taxon>
        <taxon>Branchiostoma</taxon>
    </lineage>
</organism>
<feature type="compositionally biased region" description="Polar residues" evidence="1">
    <location>
        <begin position="59"/>
        <end position="68"/>
    </location>
</feature>
<accession>A0A9J7LKZ6</accession>
<gene>
    <name evidence="3" type="primary">LOC118421594</name>
</gene>
<dbReference type="KEGG" id="bfo:118421594"/>
<dbReference type="RefSeq" id="XP_035684836.1">
    <property type="nucleotide sequence ID" value="XM_035828943.1"/>
</dbReference>
<feature type="region of interest" description="Disordered" evidence="1">
    <location>
        <begin position="1"/>
        <end position="178"/>
    </location>
</feature>
<evidence type="ECO:0000313" key="3">
    <source>
        <dbReference type="RefSeq" id="XP_035684836.1"/>
    </source>
</evidence>
<feature type="compositionally biased region" description="Polar residues" evidence="1">
    <location>
        <begin position="644"/>
        <end position="656"/>
    </location>
</feature>
<feature type="compositionally biased region" description="Polar residues" evidence="1">
    <location>
        <begin position="677"/>
        <end position="691"/>
    </location>
</feature>
<reference evidence="3" key="2">
    <citation type="submission" date="2025-08" db="UniProtKB">
        <authorList>
            <consortium name="RefSeq"/>
        </authorList>
    </citation>
    <scope>IDENTIFICATION</scope>
    <source>
        <strain evidence="3">S238N-H82</strain>
        <tissue evidence="3">Testes</tissue>
    </source>
</reference>
<feature type="compositionally biased region" description="Basic residues" evidence="1">
    <location>
        <begin position="145"/>
        <end position="161"/>
    </location>
</feature>
<feature type="compositionally biased region" description="Basic and acidic residues" evidence="1">
    <location>
        <begin position="441"/>
        <end position="450"/>
    </location>
</feature>
<feature type="compositionally biased region" description="Basic and acidic residues" evidence="1">
    <location>
        <begin position="729"/>
        <end position="746"/>
    </location>
</feature>
<dbReference type="AlphaFoldDB" id="A0A9J7LKZ6"/>
<evidence type="ECO:0000256" key="1">
    <source>
        <dbReference type="SAM" id="MobiDB-lite"/>
    </source>
</evidence>
<keyword evidence="2" id="KW-1185">Reference proteome</keyword>
<feature type="compositionally biased region" description="Basic residues" evidence="1">
    <location>
        <begin position="108"/>
        <end position="122"/>
    </location>
</feature>
<name>A0A9J7LKZ6_BRAFL</name>
<evidence type="ECO:0000313" key="2">
    <source>
        <dbReference type="Proteomes" id="UP000001554"/>
    </source>
</evidence>
<feature type="compositionally biased region" description="Polar residues" evidence="1">
    <location>
        <begin position="166"/>
        <end position="176"/>
    </location>
</feature>
<protein>
    <submittedName>
        <fullName evidence="3">Uncharacterized protein LOC118421594</fullName>
    </submittedName>
</protein>
<dbReference type="Proteomes" id="UP000001554">
    <property type="component" value="Chromosome 8"/>
</dbReference>